<dbReference type="Proteomes" id="UP001154400">
    <property type="component" value="Chromosome"/>
</dbReference>
<dbReference type="AlphaFoldDB" id="A0A3S5Y7X0"/>
<dbReference type="Pfam" id="PF00144">
    <property type="entry name" value="Beta-lactamase"/>
    <property type="match status" value="1"/>
</dbReference>
<keyword evidence="1" id="KW-0732">Signal</keyword>
<name>A0A3S5Y7X0_RHOH1</name>
<protein>
    <submittedName>
        <fullName evidence="3">Beta-lactamase</fullName>
    </submittedName>
</protein>
<evidence type="ECO:0000313" key="3">
    <source>
        <dbReference type="EMBL" id="CBH48686.1"/>
    </source>
</evidence>
<dbReference type="InterPro" id="IPR001466">
    <property type="entry name" value="Beta-lactam-related"/>
</dbReference>
<dbReference type="PANTHER" id="PTHR43283:SF18">
    <property type="match status" value="1"/>
</dbReference>
<reference evidence="3" key="1">
    <citation type="journal article" date="2010" name="PLoS Genet.">
        <title>The genome of a pathogenic rhodococcus: cooptive virulence underpinned by key gene acquisitions.</title>
        <authorList>
            <person name="Letek M."/>
            <person name="Gonzalez P."/>
            <person name="Macarthur I."/>
            <person name="Rodriguez H."/>
            <person name="Freeman T.C."/>
            <person name="Valero-Rello A."/>
            <person name="Blanco M."/>
            <person name="Buckley T."/>
            <person name="Cherevach I."/>
            <person name="Fahey R."/>
            <person name="Hapeshi A."/>
            <person name="Holdstock J."/>
            <person name="Leadon D."/>
            <person name="Navas J."/>
            <person name="Ocampo A."/>
            <person name="Quail M.A."/>
            <person name="Sanders M."/>
            <person name="Scortti M.M."/>
            <person name="Prescott J.F."/>
            <person name="Fogarty U."/>
            <person name="Meijer W.G."/>
            <person name="Parkhill J."/>
            <person name="Bentley S.D."/>
            <person name="Vazquez-Boland J.A."/>
        </authorList>
    </citation>
    <scope>NUCLEOTIDE SEQUENCE [LARGE SCALE GENOMIC DNA]</scope>
    <source>
        <strain evidence="3 4">103S</strain>
    </source>
</reference>
<dbReference type="InterPro" id="IPR012338">
    <property type="entry name" value="Beta-lactam/transpept-like"/>
</dbReference>
<gene>
    <name evidence="3" type="ordered locus">REQ_26610</name>
</gene>
<proteinExistence type="predicted"/>
<dbReference type="KEGG" id="req:REQ_26610"/>
<evidence type="ECO:0000256" key="1">
    <source>
        <dbReference type="SAM" id="SignalP"/>
    </source>
</evidence>
<accession>A0A3S5Y7X0</accession>
<feature type="chain" id="PRO_5038993458" evidence="1">
    <location>
        <begin position="23"/>
        <end position="398"/>
    </location>
</feature>
<feature type="domain" description="Beta-lactamase-related" evidence="2">
    <location>
        <begin position="64"/>
        <end position="371"/>
    </location>
</feature>
<sequence>MKSFHRRVLVPVLAVAFSGAVALSPSIDAPARAATIGAPGWLGSTGSLGSLGGSLEDPSNAAVAQRLGAIMAEQGVPGAQVIYADRGTEREFDYGVANAATGRPVTAETVFEAASLTKVVASYVVLQLVDEGLLDLDTPLSEYFDYSRIAGDPAAQRITGRMVLTHTSGLPNWATGPSSPEFETTPVSTTFEPGTQWSYSGEGFYYLQKTVESLTGKSFEQLVRERVFERFGMAGSDLVTNPAFDAVTSVGHTADGAARPVRNFPRANIAYTLRTTAGDYDKFLRGALLDGEGLEPATRQMMFTPFGSADHGGSDQDAIDHIKWGLGIGLQSNELGDAIWHWGDNGPYKAFFIAYPETGRSLVIMTNSENGLNAVDDVIREFFGSNTMYATRWIKEAE</sequence>
<evidence type="ECO:0000259" key="2">
    <source>
        <dbReference type="Pfam" id="PF00144"/>
    </source>
</evidence>
<organism evidence="3">
    <name type="scientific">Rhodococcus hoagii (strain 103S)</name>
    <name type="common">Rhodococcus equi</name>
    <dbReference type="NCBI Taxonomy" id="685727"/>
    <lineage>
        <taxon>Bacteria</taxon>
        <taxon>Bacillati</taxon>
        <taxon>Actinomycetota</taxon>
        <taxon>Actinomycetes</taxon>
        <taxon>Mycobacteriales</taxon>
        <taxon>Nocardiaceae</taxon>
        <taxon>Prescottella</taxon>
    </lineage>
</organism>
<feature type="signal peptide" evidence="1">
    <location>
        <begin position="1"/>
        <end position="22"/>
    </location>
</feature>
<dbReference type="Gene3D" id="3.40.710.10">
    <property type="entry name" value="DD-peptidase/beta-lactamase superfamily"/>
    <property type="match status" value="1"/>
</dbReference>
<evidence type="ECO:0000313" key="4">
    <source>
        <dbReference type="Proteomes" id="UP000006892"/>
    </source>
</evidence>
<dbReference type="SUPFAM" id="SSF56601">
    <property type="entry name" value="beta-lactamase/transpeptidase-like"/>
    <property type="match status" value="1"/>
</dbReference>
<dbReference type="PANTHER" id="PTHR43283">
    <property type="entry name" value="BETA-LACTAMASE-RELATED"/>
    <property type="match status" value="1"/>
</dbReference>
<dbReference type="EMBL" id="FN563149">
    <property type="protein sequence ID" value="CBH48686.1"/>
    <property type="molecule type" value="Genomic_DNA"/>
</dbReference>
<dbReference type="InterPro" id="IPR050789">
    <property type="entry name" value="Diverse_Enzym_Activities"/>
</dbReference>